<reference evidence="1 2" key="1">
    <citation type="journal article" date="2016" name="Nat. Commun.">
        <title>Thousands of microbial genomes shed light on interconnected biogeochemical processes in an aquifer system.</title>
        <authorList>
            <person name="Anantharaman K."/>
            <person name="Brown C.T."/>
            <person name="Hug L.A."/>
            <person name="Sharon I."/>
            <person name="Castelle C.J."/>
            <person name="Probst A.J."/>
            <person name="Thomas B.C."/>
            <person name="Singh A."/>
            <person name="Wilkins M.J."/>
            <person name="Karaoz U."/>
            <person name="Brodie E.L."/>
            <person name="Williams K.H."/>
            <person name="Hubbard S.S."/>
            <person name="Banfield J.F."/>
        </authorList>
    </citation>
    <scope>NUCLEOTIDE SEQUENCE [LARGE SCALE GENOMIC DNA]</scope>
</reference>
<dbReference type="AlphaFoldDB" id="A0A1F7FCT1"/>
<comment type="caution">
    <text evidence="1">The sequence shown here is derived from an EMBL/GenBank/DDBJ whole genome shotgun (WGS) entry which is preliminary data.</text>
</comment>
<sequence length="199" mass="23033">MTLAIILAVLALFLVFFRIPVWFTFIKKEEVQVRVSIFKLIRLVIPKEKASIKAEVKVKDKAEKKTKKKKESRKLDFGVLFKGLLDGSFLKKLSLAVARFLKRLLFSLRLKIFRGRVIYGAGDPAQTGIMLGRYYALKYSLPFSTEALVVETDFLKKRFDLEVRGRVTIHPGRILLALLLLLVEWPLWKTVSLIRKIRK</sequence>
<proteinExistence type="predicted"/>
<protein>
    <recommendedName>
        <fullName evidence="3">DUF2953 domain-containing protein</fullName>
    </recommendedName>
</protein>
<evidence type="ECO:0000313" key="1">
    <source>
        <dbReference type="EMBL" id="OGK04411.1"/>
    </source>
</evidence>
<gene>
    <name evidence="1" type="ORF">A2519_18580</name>
</gene>
<evidence type="ECO:0008006" key="3">
    <source>
        <dbReference type="Google" id="ProtNLM"/>
    </source>
</evidence>
<dbReference type="Proteomes" id="UP000179243">
    <property type="component" value="Unassembled WGS sequence"/>
</dbReference>
<dbReference type="EMBL" id="MFYX01000073">
    <property type="protein sequence ID" value="OGK04411.1"/>
    <property type="molecule type" value="Genomic_DNA"/>
</dbReference>
<evidence type="ECO:0000313" key="2">
    <source>
        <dbReference type="Proteomes" id="UP000179243"/>
    </source>
</evidence>
<accession>A0A1F7FCT1</accession>
<organism evidence="1 2">
    <name type="scientific">Candidatus Raymondbacteria bacterium RIFOXYD12_FULL_49_13</name>
    <dbReference type="NCBI Taxonomy" id="1817890"/>
    <lineage>
        <taxon>Bacteria</taxon>
        <taxon>Raymondiibacteriota</taxon>
    </lineage>
</organism>
<name>A0A1F7FCT1_UNCRA</name>